<dbReference type="STRING" id="543728.Vapar_5183"/>
<dbReference type="NCBIfam" id="TIGR02532">
    <property type="entry name" value="IV_pilin_GFxxxE"/>
    <property type="match status" value="1"/>
</dbReference>
<dbReference type="OrthoDB" id="8847138at2"/>
<dbReference type="NCBIfam" id="TIGR02523">
    <property type="entry name" value="type_IV_pilV"/>
    <property type="match status" value="1"/>
</dbReference>
<reference evidence="2" key="1">
    <citation type="submission" date="2009-06" db="EMBL/GenBank/DDBJ databases">
        <title>Complete sequence of chromosome 1 of Variovorax paradoxus S110.</title>
        <authorList>
            <consortium name="US DOE Joint Genome Institute"/>
            <person name="Lucas S."/>
            <person name="Copeland A."/>
            <person name="Lapidus A."/>
            <person name="Glavina del Rio T."/>
            <person name="Tice H."/>
            <person name="Bruce D."/>
            <person name="Goodwin L."/>
            <person name="Pitluck S."/>
            <person name="Chertkov O."/>
            <person name="Brettin T."/>
            <person name="Detter J.C."/>
            <person name="Han C."/>
            <person name="Larimer F."/>
            <person name="Land M."/>
            <person name="Hauser L."/>
            <person name="Kyrpides N."/>
            <person name="Ovchinnikova G."/>
            <person name="Orwin P."/>
            <person name="Leadbetter J.R."/>
            <person name="Spain J.C."/>
            <person name="Han J.I."/>
        </authorList>
    </citation>
    <scope>NUCLEOTIDE SEQUENCE</scope>
    <source>
        <strain evidence="2">S110</strain>
    </source>
</reference>
<accession>C5CRA9</accession>
<dbReference type="KEGG" id="vap:Vapar_5183"/>
<evidence type="ECO:0000256" key="1">
    <source>
        <dbReference type="SAM" id="Phobius"/>
    </source>
</evidence>
<dbReference type="HOGENOM" id="CLU_103234_3_0_4"/>
<organism evidence="2">
    <name type="scientific">Variovorax paradoxus (strain S110)</name>
    <dbReference type="NCBI Taxonomy" id="543728"/>
    <lineage>
        <taxon>Bacteria</taxon>
        <taxon>Pseudomonadati</taxon>
        <taxon>Pseudomonadota</taxon>
        <taxon>Betaproteobacteria</taxon>
        <taxon>Burkholderiales</taxon>
        <taxon>Comamonadaceae</taxon>
        <taxon>Variovorax</taxon>
    </lineage>
</organism>
<keyword evidence="1" id="KW-1133">Transmembrane helix</keyword>
<dbReference type="InterPro" id="IPR012902">
    <property type="entry name" value="N_methyl_site"/>
</dbReference>
<keyword evidence="1" id="KW-0812">Transmembrane</keyword>
<proteinExistence type="predicted"/>
<keyword evidence="1" id="KW-0472">Membrane</keyword>
<dbReference type="Pfam" id="PF07963">
    <property type="entry name" value="N_methyl"/>
    <property type="match status" value="1"/>
</dbReference>
<evidence type="ECO:0000313" key="2">
    <source>
        <dbReference type="EMBL" id="ACS21785.1"/>
    </source>
</evidence>
<protein>
    <submittedName>
        <fullName evidence="2">Type IV pilus modification protein PilV</fullName>
    </submittedName>
</protein>
<sequence precursor="true">MDMRIPNTQRGGTLIEVLVAIVILAVALFGMAGLTSSAIKYNQFSRMRATGLSLVADYAERARANIAGFADYAYTTAYNASSRTAATTDPTAAPVSCQVDTSTPTNPINTCGSAIADYDQSQWLTNVANRLPGGTAYVTTELTPAPPGVNGLPATRVLNIWLIWSAIQEDNGFAQQQLCPAAANISDPASVNCMYFRVTL</sequence>
<feature type="transmembrane region" description="Helical" evidence="1">
    <location>
        <begin position="12"/>
        <end position="34"/>
    </location>
</feature>
<dbReference type="AlphaFoldDB" id="C5CRA9"/>
<name>C5CRA9_VARPS</name>
<dbReference type="InterPro" id="IPR013362">
    <property type="entry name" value="Pilus_4_PilV"/>
</dbReference>
<dbReference type="EMBL" id="CP001635">
    <property type="protein sequence ID" value="ACS21785.1"/>
    <property type="molecule type" value="Genomic_DNA"/>
</dbReference>
<gene>
    <name evidence="2" type="ordered locus">Vapar_5183</name>
</gene>
<dbReference type="eggNOG" id="COG4967">
    <property type="taxonomic scope" value="Bacteria"/>
</dbReference>